<dbReference type="InterPro" id="IPR003352">
    <property type="entry name" value="PTS_EIIC"/>
</dbReference>
<feature type="transmembrane region" description="Helical" evidence="12">
    <location>
        <begin position="176"/>
        <end position="197"/>
    </location>
</feature>
<dbReference type="FunFam" id="3.30.1360.60:FF:000001">
    <property type="entry name" value="PTS system glucose-specific IIBC component PtsG"/>
    <property type="match status" value="1"/>
</dbReference>
<sequence>MSYEPLAKTIVELIGQKENVKSVTHCATRLRFKLKDEEKADTEAINQLDGVVTVMQSGGQYQVVIGTHVSQVYEYVLSELALMQADPHLGTETEADDQGQESLFNRLIDIISSVFTPILGILAASGMIKGLVAVLLVTGVVTPDSGTYQILWAVGDALFYFFPVALGYTSAKKFNLNPLIGIVIGSALLYPNLANLIGTPAPSVMFQGTLFEAPVYFKFLGIPVLMMSYGQSVIPIILATFCAAKLESWLQKVCPDVVKMFFVPFFTLIIVIPLTFIMIGPIATWASSLLSSAVLWIYNVSPPLAGAVIGGLWQVLVMFGLHWGFIPIGLLNIQSFGYDPVMALMFAVPFATMGAVLGVMLKTKDKKVKSLCAPCFITGIFGISEPAIYGITLPRKIPFYCTLIAGAVGGTIMGFAGSKTYTQGGMGIFALPNRISENGLDMGFYGSLIGIIAAFIVAFILTFVFWKEHQTN</sequence>
<feature type="active site" description="Phosphocysteine intermediate; for EIIB activity" evidence="11">
    <location>
        <position position="26"/>
    </location>
</feature>
<dbReference type="KEGG" id="erx:ATZ35_14905"/>
<organism evidence="15 16">
    <name type="scientific">Enterococcus rotai</name>
    <dbReference type="NCBI Taxonomy" id="118060"/>
    <lineage>
        <taxon>Bacteria</taxon>
        <taxon>Bacillati</taxon>
        <taxon>Bacillota</taxon>
        <taxon>Bacilli</taxon>
        <taxon>Lactobacillales</taxon>
        <taxon>Enterococcaceae</taxon>
        <taxon>Enterococcus</taxon>
    </lineage>
</organism>
<evidence type="ECO:0000256" key="9">
    <source>
        <dbReference type="ARBA" id="ARBA00022989"/>
    </source>
</evidence>
<reference evidence="16" key="1">
    <citation type="submission" date="2015-12" db="EMBL/GenBank/DDBJ databases">
        <authorList>
            <person name="Lauer A."/>
            <person name="Humrighouse B."/>
            <person name="Loparev V."/>
            <person name="Shewmaker P.L."/>
            <person name="Whitney A.M."/>
            <person name="McLaughlin R.W."/>
        </authorList>
    </citation>
    <scope>NUCLEOTIDE SEQUENCE [LARGE SCALE GENOMIC DNA]</scope>
    <source>
        <strain evidence="16">LMG 26678</strain>
    </source>
</reference>
<feature type="transmembrane region" description="Helical" evidence="12">
    <location>
        <begin position="150"/>
        <end position="169"/>
    </location>
</feature>
<keyword evidence="6" id="KW-0598">Phosphotransferase system</keyword>
<feature type="transmembrane region" description="Helical" evidence="12">
    <location>
        <begin position="444"/>
        <end position="466"/>
    </location>
</feature>
<dbReference type="InterPro" id="IPR018113">
    <property type="entry name" value="PTrfase_EIIB_Cys"/>
</dbReference>
<dbReference type="SUPFAM" id="SSF55604">
    <property type="entry name" value="Glucose permease domain IIB"/>
    <property type="match status" value="1"/>
</dbReference>
<evidence type="ECO:0000256" key="6">
    <source>
        <dbReference type="ARBA" id="ARBA00022683"/>
    </source>
</evidence>
<dbReference type="RefSeq" id="WP_208927949.1">
    <property type="nucleotide sequence ID" value="NZ_CP013655.1"/>
</dbReference>
<dbReference type="InterPro" id="IPR050558">
    <property type="entry name" value="PTS_Sugar-Specific_Components"/>
</dbReference>
<keyword evidence="10 12" id="KW-0472">Membrane</keyword>
<dbReference type="GO" id="GO:0005886">
    <property type="term" value="C:plasma membrane"/>
    <property type="evidence" value="ECO:0007669"/>
    <property type="project" value="UniProtKB-SubCell"/>
</dbReference>
<feature type="domain" description="PTS EIIB type-1" evidence="13">
    <location>
        <begin position="4"/>
        <end position="86"/>
    </location>
</feature>
<evidence type="ECO:0000256" key="8">
    <source>
        <dbReference type="ARBA" id="ARBA00022777"/>
    </source>
</evidence>
<evidence type="ECO:0000256" key="4">
    <source>
        <dbReference type="ARBA" id="ARBA00022597"/>
    </source>
</evidence>
<dbReference type="InterPro" id="IPR013013">
    <property type="entry name" value="PTS_EIIC_1"/>
</dbReference>
<dbReference type="CDD" id="cd00212">
    <property type="entry name" value="PTS_IIB_glc"/>
    <property type="match status" value="1"/>
</dbReference>
<dbReference type="Pfam" id="PF02378">
    <property type="entry name" value="PTS_EIIC"/>
    <property type="match status" value="1"/>
</dbReference>
<evidence type="ECO:0000256" key="10">
    <source>
        <dbReference type="ARBA" id="ARBA00023136"/>
    </source>
</evidence>
<dbReference type="PROSITE" id="PS01035">
    <property type="entry name" value="PTS_EIIB_TYPE_1_CYS"/>
    <property type="match status" value="1"/>
</dbReference>
<keyword evidence="16" id="KW-1185">Reference proteome</keyword>
<evidence type="ECO:0000256" key="3">
    <source>
        <dbReference type="ARBA" id="ARBA00022475"/>
    </source>
</evidence>
<dbReference type="PROSITE" id="PS51103">
    <property type="entry name" value="PTS_EIIC_TYPE_1"/>
    <property type="match status" value="1"/>
</dbReference>
<dbReference type="InterPro" id="IPR036878">
    <property type="entry name" value="Glu_permease_IIB"/>
</dbReference>
<comment type="subcellular location">
    <subcellularLocation>
        <location evidence="1">Cell membrane</location>
        <topology evidence="1">Multi-pass membrane protein</topology>
    </subcellularLocation>
</comment>
<name>A0A0U2WT27_9ENTE</name>
<evidence type="ECO:0000256" key="7">
    <source>
        <dbReference type="ARBA" id="ARBA00022692"/>
    </source>
</evidence>
<feature type="transmembrane region" description="Helical" evidence="12">
    <location>
        <begin position="256"/>
        <end position="276"/>
    </location>
</feature>
<dbReference type="GO" id="GO:0015771">
    <property type="term" value="P:trehalose transport"/>
    <property type="evidence" value="ECO:0007669"/>
    <property type="project" value="TreeGrafter"/>
</dbReference>
<keyword evidence="7 12" id="KW-0812">Transmembrane</keyword>
<dbReference type="AlphaFoldDB" id="A0A0U2WT27"/>
<evidence type="ECO:0000256" key="11">
    <source>
        <dbReference type="PROSITE-ProRule" id="PRU00421"/>
    </source>
</evidence>
<feature type="transmembrane region" description="Helical" evidence="12">
    <location>
        <begin position="217"/>
        <end position="244"/>
    </location>
</feature>
<feature type="transmembrane region" description="Helical" evidence="12">
    <location>
        <begin position="340"/>
        <end position="359"/>
    </location>
</feature>
<dbReference type="PANTHER" id="PTHR30175:SF1">
    <property type="entry name" value="PTS SYSTEM ARBUTIN-, CELLOBIOSE-, AND SALICIN-SPECIFIC EIIBC COMPONENT-RELATED"/>
    <property type="match status" value="1"/>
</dbReference>
<proteinExistence type="predicted"/>
<evidence type="ECO:0000256" key="12">
    <source>
        <dbReference type="SAM" id="Phobius"/>
    </source>
</evidence>
<gene>
    <name evidence="15" type="ORF">ATZ35_14905</name>
</gene>
<dbReference type="EMBL" id="CP013655">
    <property type="protein sequence ID" value="ALS38390.1"/>
    <property type="molecule type" value="Genomic_DNA"/>
</dbReference>
<dbReference type="InterPro" id="IPR001996">
    <property type="entry name" value="PTS_IIB_1"/>
</dbReference>
<evidence type="ECO:0000259" key="14">
    <source>
        <dbReference type="PROSITE" id="PS51103"/>
    </source>
</evidence>
<protein>
    <recommendedName>
        <fullName evidence="17">PTS sugar transporter</fullName>
    </recommendedName>
</protein>
<dbReference type="Proteomes" id="UP000067523">
    <property type="component" value="Chromosome"/>
</dbReference>
<dbReference type="GO" id="GO:0008982">
    <property type="term" value="F:protein-N(PI)-phosphohistidine-sugar phosphotransferase activity"/>
    <property type="evidence" value="ECO:0007669"/>
    <property type="project" value="InterPro"/>
</dbReference>
<evidence type="ECO:0000259" key="13">
    <source>
        <dbReference type="PROSITE" id="PS51098"/>
    </source>
</evidence>
<keyword evidence="4" id="KW-0762">Sugar transport</keyword>
<evidence type="ECO:0000313" key="15">
    <source>
        <dbReference type="EMBL" id="ALS38390.1"/>
    </source>
</evidence>
<dbReference type="PROSITE" id="PS51098">
    <property type="entry name" value="PTS_EIIB_TYPE_1"/>
    <property type="match status" value="1"/>
</dbReference>
<feature type="transmembrane region" description="Helical" evidence="12">
    <location>
        <begin position="114"/>
        <end position="138"/>
    </location>
</feature>
<evidence type="ECO:0000256" key="1">
    <source>
        <dbReference type="ARBA" id="ARBA00004651"/>
    </source>
</evidence>
<dbReference type="GO" id="GO:0016301">
    <property type="term" value="F:kinase activity"/>
    <property type="evidence" value="ECO:0007669"/>
    <property type="project" value="UniProtKB-KW"/>
</dbReference>
<keyword evidence="3" id="KW-1003">Cell membrane</keyword>
<feature type="transmembrane region" description="Helical" evidence="12">
    <location>
        <begin position="397"/>
        <end position="416"/>
    </location>
</feature>
<dbReference type="Gene3D" id="3.30.1360.60">
    <property type="entry name" value="Glucose permease domain IIB"/>
    <property type="match status" value="1"/>
</dbReference>
<feature type="domain" description="PTS EIIC type-1" evidence="14">
    <location>
        <begin position="109"/>
        <end position="472"/>
    </location>
</feature>
<dbReference type="GO" id="GO:0009401">
    <property type="term" value="P:phosphoenolpyruvate-dependent sugar phosphotransferase system"/>
    <property type="evidence" value="ECO:0007669"/>
    <property type="project" value="UniProtKB-KW"/>
</dbReference>
<evidence type="ECO:0000256" key="5">
    <source>
        <dbReference type="ARBA" id="ARBA00022679"/>
    </source>
</evidence>
<evidence type="ECO:0000313" key="16">
    <source>
        <dbReference type="Proteomes" id="UP000067523"/>
    </source>
</evidence>
<dbReference type="STRING" id="118060.ATZ35_14905"/>
<evidence type="ECO:0008006" key="17">
    <source>
        <dbReference type="Google" id="ProtNLM"/>
    </source>
</evidence>
<feature type="transmembrane region" description="Helical" evidence="12">
    <location>
        <begin position="312"/>
        <end position="334"/>
    </location>
</feature>
<dbReference type="PANTHER" id="PTHR30175">
    <property type="entry name" value="PHOSPHOTRANSFERASE SYSTEM TRANSPORT PROTEIN"/>
    <property type="match status" value="1"/>
</dbReference>
<keyword evidence="2" id="KW-0813">Transport</keyword>
<keyword evidence="8" id="KW-0418">Kinase</keyword>
<evidence type="ECO:0000256" key="2">
    <source>
        <dbReference type="ARBA" id="ARBA00022448"/>
    </source>
</evidence>
<keyword evidence="5" id="KW-0808">Transferase</keyword>
<keyword evidence="9 12" id="KW-1133">Transmembrane helix</keyword>
<dbReference type="GO" id="GO:0090589">
    <property type="term" value="F:protein-phosphocysteine-trehalose phosphotransferase system transporter activity"/>
    <property type="evidence" value="ECO:0007669"/>
    <property type="project" value="TreeGrafter"/>
</dbReference>
<accession>A0A0U2WT27</accession>
<dbReference type="Pfam" id="PF00367">
    <property type="entry name" value="PTS_EIIB"/>
    <property type="match status" value="1"/>
</dbReference>